<keyword evidence="2" id="KW-1185">Reference proteome</keyword>
<protein>
    <submittedName>
        <fullName evidence="1">Uncharacterized protein</fullName>
    </submittedName>
</protein>
<dbReference type="InterPro" id="IPR017853">
    <property type="entry name" value="GH"/>
</dbReference>
<dbReference type="Proteomes" id="UP000307943">
    <property type="component" value="Unassembled WGS sequence"/>
</dbReference>
<evidence type="ECO:0000313" key="1">
    <source>
        <dbReference type="EMBL" id="TNJ65700.1"/>
    </source>
</evidence>
<sequence>MEMAEMAEPVAIQTNNTAYLNSYWFSGIEPMSDAQMRARVLELKSYGIKYQLADIGVLLSSGDSRNGTLPADGYSELGRWIKVSRETDPSQKIVAAVNDGKRTIWLDGGKIGNPSFGNAVYNGNLRTLADKLVNRGVPYGGALYMADGIQLDIEGFMRDDPVLKATAQSVRSVLDDAAVYSIACPYDPALWSDSYIGEMAGIFNMLNPMMYDQLGWGSPVYSPETYRQFWETTIVRYAHAIVKSSRPGTRLNPTMPAYEKKTADDGTVYHDPAIENILYAAQGLKRARDRLSLDRAGDPRLNPNGVHGAGIFWWSKFIMRGPDPHDPDAHDYAQDRSWWMEEWMRQP</sequence>
<comment type="caution">
    <text evidence="1">The sequence shown here is derived from an EMBL/GenBank/DDBJ whole genome shotgun (WGS) entry which is preliminary data.</text>
</comment>
<organism evidence="1 2">
    <name type="scientific">Paenibacillus hemerocallicola</name>
    <dbReference type="NCBI Taxonomy" id="1172614"/>
    <lineage>
        <taxon>Bacteria</taxon>
        <taxon>Bacillati</taxon>
        <taxon>Bacillota</taxon>
        <taxon>Bacilli</taxon>
        <taxon>Bacillales</taxon>
        <taxon>Paenibacillaceae</taxon>
        <taxon>Paenibacillus</taxon>
    </lineage>
</organism>
<reference evidence="1 2" key="1">
    <citation type="submission" date="2019-05" db="EMBL/GenBank/DDBJ databases">
        <title>We sequenced the genome of Paenibacillus hemerocallicola KCTC 33185 for further insight into its adaptation and study the phylogeny of Paenibacillus.</title>
        <authorList>
            <person name="Narsing Rao M.P."/>
        </authorList>
    </citation>
    <scope>NUCLEOTIDE SEQUENCE [LARGE SCALE GENOMIC DNA]</scope>
    <source>
        <strain evidence="1 2">KCTC 33185</strain>
    </source>
</reference>
<proteinExistence type="predicted"/>
<dbReference type="Gene3D" id="3.20.20.80">
    <property type="entry name" value="Glycosidases"/>
    <property type="match status" value="1"/>
</dbReference>
<evidence type="ECO:0000313" key="2">
    <source>
        <dbReference type="Proteomes" id="UP000307943"/>
    </source>
</evidence>
<dbReference type="EMBL" id="VDCQ01000016">
    <property type="protein sequence ID" value="TNJ65700.1"/>
    <property type="molecule type" value="Genomic_DNA"/>
</dbReference>
<dbReference type="SUPFAM" id="SSF51445">
    <property type="entry name" value="(Trans)glycosidases"/>
    <property type="match status" value="1"/>
</dbReference>
<name>A0A5C4TAR8_9BACL</name>
<dbReference type="OrthoDB" id="2675583at2"/>
<accession>A0A5C4TAR8</accession>
<gene>
    <name evidence="1" type="ORF">FE784_13675</name>
</gene>
<dbReference type="AlphaFoldDB" id="A0A5C4TAR8"/>